<evidence type="ECO:0000313" key="7">
    <source>
        <dbReference type="EMBL" id="GIY47476.1"/>
    </source>
</evidence>
<evidence type="ECO:0000256" key="1">
    <source>
        <dbReference type="ARBA" id="ARBA00023157"/>
    </source>
</evidence>
<name>A0AAV4TQS1_9ARAC</name>
<organism evidence="7 8">
    <name type="scientific">Caerostris darwini</name>
    <dbReference type="NCBI Taxonomy" id="1538125"/>
    <lineage>
        <taxon>Eukaryota</taxon>
        <taxon>Metazoa</taxon>
        <taxon>Ecdysozoa</taxon>
        <taxon>Arthropoda</taxon>
        <taxon>Chelicerata</taxon>
        <taxon>Arachnida</taxon>
        <taxon>Araneae</taxon>
        <taxon>Araneomorphae</taxon>
        <taxon>Entelegynae</taxon>
        <taxon>Araneoidea</taxon>
        <taxon>Araneidae</taxon>
        <taxon>Caerostris</taxon>
    </lineage>
</organism>
<evidence type="ECO:0000259" key="6">
    <source>
        <dbReference type="PROSITE" id="PS01180"/>
    </source>
</evidence>
<dbReference type="InterPro" id="IPR042333">
    <property type="entry name" value="LRAD2/Mig-13-like"/>
</dbReference>
<dbReference type="CDD" id="cd00112">
    <property type="entry name" value="LDLa"/>
    <property type="match status" value="1"/>
</dbReference>
<dbReference type="PROSITE" id="PS50068">
    <property type="entry name" value="LDLRA_2"/>
    <property type="match status" value="1"/>
</dbReference>
<dbReference type="Gene3D" id="2.60.120.290">
    <property type="entry name" value="Spermadhesin, CUB domain"/>
    <property type="match status" value="1"/>
</dbReference>
<reference evidence="7 8" key="1">
    <citation type="submission" date="2021-06" db="EMBL/GenBank/DDBJ databases">
        <title>Caerostris darwini draft genome.</title>
        <authorList>
            <person name="Kono N."/>
            <person name="Arakawa K."/>
        </authorList>
    </citation>
    <scope>NUCLEOTIDE SEQUENCE [LARGE SCALE GENOMIC DNA]</scope>
</reference>
<feature type="disulfide bond" evidence="2">
    <location>
        <begin position="167"/>
        <end position="185"/>
    </location>
</feature>
<evidence type="ECO:0000256" key="4">
    <source>
        <dbReference type="SAM" id="Phobius"/>
    </source>
</evidence>
<dbReference type="Gene3D" id="4.10.400.10">
    <property type="entry name" value="Low-density Lipoprotein Receptor"/>
    <property type="match status" value="1"/>
</dbReference>
<feature type="compositionally biased region" description="Polar residues" evidence="3">
    <location>
        <begin position="250"/>
        <end position="260"/>
    </location>
</feature>
<dbReference type="PROSITE" id="PS01180">
    <property type="entry name" value="CUB"/>
    <property type="match status" value="1"/>
</dbReference>
<dbReference type="PANTHER" id="PTHR24652">
    <property type="entry name" value="LOW-DENSITY LIPOPROTEIN RECEPTOR CLASS A DOMAIN-CONTAINING PROTEIN 2"/>
    <property type="match status" value="1"/>
</dbReference>
<feature type="disulfide bond" evidence="2">
    <location>
        <begin position="160"/>
        <end position="172"/>
    </location>
</feature>
<dbReference type="InterPro" id="IPR002172">
    <property type="entry name" value="LDrepeatLR_classA_rpt"/>
</dbReference>
<dbReference type="SUPFAM" id="SSF49854">
    <property type="entry name" value="Spermadhesin, CUB domain"/>
    <property type="match status" value="1"/>
</dbReference>
<keyword evidence="4" id="KW-0472">Membrane</keyword>
<protein>
    <submittedName>
        <fullName evidence="7">Low-density lipoprotein receptor-related protein 12</fullName>
    </submittedName>
</protein>
<feature type="region of interest" description="Disordered" evidence="3">
    <location>
        <begin position="241"/>
        <end position="289"/>
    </location>
</feature>
<dbReference type="Pfam" id="PF00057">
    <property type="entry name" value="Ldl_recept_a"/>
    <property type="match status" value="1"/>
</dbReference>
<evidence type="ECO:0000313" key="8">
    <source>
        <dbReference type="Proteomes" id="UP001054837"/>
    </source>
</evidence>
<gene>
    <name evidence="7" type="primary">X975_04368</name>
    <name evidence="7" type="ORF">CDAR_592951</name>
</gene>
<dbReference type="EMBL" id="BPLQ01009943">
    <property type="protein sequence ID" value="GIY47476.1"/>
    <property type="molecule type" value="Genomic_DNA"/>
</dbReference>
<comment type="caution">
    <text evidence="7">The sequence shown here is derived from an EMBL/GenBank/DDBJ whole genome shotgun (WGS) entry which is preliminary data.</text>
</comment>
<proteinExistence type="predicted"/>
<keyword evidence="7" id="KW-0449">Lipoprotein</keyword>
<sequence length="289" mass="32418">MKSLIFFILFLSIEILCATAHYETAYVEDLCNSNVPIWNLGSENSNSSGILKSSRHQHFLKGMNCTIIIQPPLGFGVVLSVRYIDFRPYVPHCQSYVQVFENDKPSKLCGYSADTSEYQSYSSDGRALALQFFTVNNSGPQYHSEITFTVTSFLKLHYNCDRKMFQCGNLRCIWKGLKCDGHNNCGDQSDESPHRASCGMLSPGGITAIVVGSVMGLLLLILLPFLCCRFCRSKYREEQSASGEPPLIQPTPSYGSSMERNFQHEPDLTPPEPSTSYIRYQDPPPAYKP</sequence>
<dbReference type="PANTHER" id="PTHR24652:SF67">
    <property type="entry name" value="LOW-DENSITY LIPOPROTEIN RECEPTOR CLASS A DOMAIN-CONTAINING PROTEIN 2"/>
    <property type="match status" value="1"/>
</dbReference>
<feature type="transmembrane region" description="Helical" evidence="4">
    <location>
        <begin position="205"/>
        <end position="226"/>
    </location>
</feature>
<keyword evidence="7" id="KW-0675">Receptor</keyword>
<keyword evidence="1 2" id="KW-1015">Disulfide bond</keyword>
<evidence type="ECO:0000256" key="3">
    <source>
        <dbReference type="SAM" id="MobiDB-lite"/>
    </source>
</evidence>
<feature type="signal peptide" evidence="5">
    <location>
        <begin position="1"/>
        <end position="20"/>
    </location>
</feature>
<comment type="caution">
    <text evidence="2">Lacks conserved residue(s) required for the propagation of feature annotation.</text>
</comment>
<evidence type="ECO:0000256" key="5">
    <source>
        <dbReference type="SAM" id="SignalP"/>
    </source>
</evidence>
<dbReference type="InterPro" id="IPR036055">
    <property type="entry name" value="LDL_receptor-like_sf"/>
</dbReference>
<evidence type="ECO:0000256" key="2">
    <source>
        <dbReference type="PROSITE-ProRule" id="PRU00124"/>
    </source>
</evidence>
<dbReference type="InterPro" id="IPR035914">
    <property type="entry name" value="Sperma_CUB_dom_sf"/>
</dbReference>
<accession>A0AAV4TQS1</accession>
<dbReference type="Proteomes" id="UP001054837">
    <property type="component" value="Unassembled WGS sequence"/>
</dbReference>
<dbReference type="AlphaFoldDB" id="A0AAV4TQS1"/>
<keyword evidence="4" id="KW-1133">Transmembrane helix</keyword>
<keyword evidence="4" id="KW-0812">Transmembrane</keyword>
<dbReference type="SUPFAM" id="SSF57424">
    <property type="entry name" value="LDL receptor-like module"/>
    <property type="match status" value="1"/>
</dbReference>
<feature type="chain" id="PRO_5043955008" evidence="5">
    <location>
        <begin position="21"/>
        <end position="289"/>
    </location>
</feature>
<keyword evidence="5" id="KW-0732">Signal</keyword>
<keyword evidence="8" id="KW-1185">Reference proteome</keyword>
<dbReference type="InterPro" id="IPR000859">
    <property type="entry name" value="CUB_dom"/>
</dbReference>
<dbReference type="SMART" id="SM00192">
    <property type="entry name" value="LDLa"/>
    <property type="match status" value="1"/>
</dbReference>
<feature type="domain" description="CUB" evidence="6">
    <location>
        <begin position="31"/>
        <end position="151"/>
    </location>
</feature>